<accession>A0A897MRM2</accession>
<evidence type="ECO:0000256" key="4">
    <source>
        <dbReference type="ARBA" id="ARBA00023295"/>
    </source>
</evidence>
<dbReference type="PANTHER" id="PTHR11452:SF75">
    <property type="entry name" value="ALPHA-GALACTOSIDASE MEL1"/>
    <property type="match status" value="1"/>
</dbReference>
<dbReference type="SUPFAM" id="SSF51445">
    <property type="entry name" value="(Trans)glycosidases"/>
    <property type="match status" value="1"/>
</dbReference>
<keyword evidence="4" id="KW-0326">Glycosidase</keyword>
<dbReference type="GO" id="GO:0005975">
    <property type="term" value="P:carbohydrate metabolic process"/>
    <property type="evidence" value="ECO:0007669"/>
    <property type="project" value="InterPro"/>
</dbReference>
<evidence type="ECO:0000256" key="1">
    <source>
        <dbReference type="ARBA" id="ARBA00009743"/>
    </source>
</evidence>
<reference evidence="6" key="1">
    <citation type="submission" date="2020-11" db="EMBL/GenBank/DDBJ databases">
        <title>Carbohydrate-dependent, anaerobic sulfur respiration: A novel catabolism in halophilic archaea.</title>
        <authorList>
            <person name="Sorokin D.Y."/>
            <person name="Messina E."/>
            <person name="Smedile F."/>
            <person name="La Cono V."/>
            <person name="Hallsworth J.E."/>
            <person name="Yakimov M.M."/>
        </authorList>
    </citation>
    <scope>NUCLEOTIDE SEQUENCE</scope>
    <source>
        <strain evidence="6">HSR12-1</strain>
    </source>
</reference>
<dbReference type="PRINTS" id="PR00740">
    <property type="entry name" value="GLHYDRLASE27"/>
</dbReference>
<dbReference type="PANTHER" id="PTHR11452">
    <property type="entry name" value="ALPHA-GALACTOSIDASE/ALPHA-N-ACETYLGALACTOSAMINIDASE"/>
    <property type="match status" value="1"/>
</dbReference>
<protein>
    <submittedName>
        <fullName evidence="6">Alpha-galactosidase</fullName>
    </submittedName>
</protein>
<evidence type="ECO:0000259" key="5">
    <source>
        <dbReference type="Pfam" id="PF17801"/>
    </source>
</evidence>
<dbReference type="Gene3D" id="3.20.20.70">
    <property type="entry name" value="Aldolase class I"/>
    <property type="match status" value="1"/>
</dbReference>
<evidence type="ECO:0000313" key="7">
    <source>
        <dbReference type="Proteomes" id="UP000663525"/>
    </source>
</evidence>
<dbReference type="GO" id="GO:0004553">
    <property type="term" value="F:hydrolase activity, hydrolyzing O-glycosyl compounds"/>
    <property type="evidence" value="ECO:0007669"/>
    <property type="project" value="InterPro"/>
</dbReference>
<dbReference type="AlphaFoldDB" id="A0A897MRM2"/>
<dbReference type="Proteomes" id="UP000663525">
    <property type="component" value="Chromosome"/>
</dbReference>
<dbReference type="InterPro" id="IPR041233">
    <property type="entry name" value="Melibiase_C"/>
</dbReference>
<dbReference type="CDD" id="cd14792">
    <property type="entry name" value="GH27"/>
    <property type="match status" value="1"/>
</dbReference>
<dbReference type="GeneID" id="68854086"/>
<dbReference type="InterPro" id="IPR013785">
    <property type="entry name" value="Aldolase_TIM"/>
</dbReference>
<dbReference type="InterPro" id="IPR002241">
    <property type="entry name" value="Glyco_hydro_27"/>
</dbReference>
<dbReference type="SUPFAM" id="SSF51011">
    <property type="entry name" value="Glycosyl hydrolase domain"/>
    <property type="match status" value="1"/>
</dbReference>
<feature type="domain" description="Alpha galactosidase C-terminal" evidence="5">
    <location>
        <begin position="315"/>
        <end position="390"/>
    </location>
</feature>
<evidence type="ECO:0000313" key="6">
    <source>
        <dbReference type="EMBL" id="QSG04790.1"/>
    </source>
</evidence>
<dbReference type="EMBL" id="CP064787">
    <property type="protein sequence ID" value="QSG04790.1"/>
    <property type="molecule type" value="Genomic_DNA"/>
</dbReference>
<organism evidence="6 7">
    <name type="scientific">Halapricum desulfuricans</name>
    <dbReference type="NCBI Taxonomy" id="2841257"/>
    <lineage>
        <taxon>Archaea</taxon>
        <taxon>Methanobacteriati</taxon>
        <taxon>Methanobacteriota</taxon>
        <taxon>Stenosarchaea group</taxon>
        <taxon>Halobacteria</taxon>
        <taxon>Halobacteriales</taxon>
        <taxon>Haloarculaceae</taxon>
        <taxon>Halapricum</taxon>
    </lineage>
</organism>
<evidence type="ECO:0000256" key="2">
    <source>
        <dbReference type="ARBA" id="ARBA00022729"/>
    </source>
</evidence>
<name>A0A897MRM2_9EURY</name>
<comment type="similarity">
    <text evidence="1">Belongs to the glycosyl hydrolase 27 family.</text>
</comment>
<sequence length="393" mass="43647">MFATGDTELAATPPMGWNSWNAFSCDVTEEDIRTAADQLVETGLRDAGYEYLVVDDCWMADELDDEGRLQPHPDDFPGGIESLAEYVHGKGLKFGIYSSAGTRTCQGLPASLGRERLHAKQFADWGVDYLKYDNCGDHESNDAIARYSAMGNALAEVDRDIVYSICEWGRNEPWRWGRNAGGHLWRATHDIVAKWTTDEQEFGLGIVDIIDQMHERGMAPHQGPGGWNDPDMLQIGNGPDSGQSKLEDVDVDRALTPAEERTHFSFWCLFGAPLMAGNDLAAMDDWTRELLTNEDAIAIDQDPLGIQGTRDGVLGETEIWSKRLAGEECAVILFNRGESTTDIETTVETVDMPVDAATYTVRDVWNDEVRETDGQLHATVDPHDVAMFRVIPE</sequence>
<keyword evidence="3" id="KW-0378">Hydrolase</keyword>
<dbReference type="InterPro" id="IPR017853">
    <property type="entry name" value="GH"/>
</dbReference>
<dbReference type="RefSeq" id="WP_229114233.1">
    <property type="nucleotide sequence ID" value="NZ_CP064787.1"/>
</dbReference>
<dbReference type="Pfam" id="PF17801">
    <property type="entry name" value="Melibiase_C"/>
    <property type="match status" value="1"/>
</dbReference>
<dbReference type="InterPro" id="IPR013780">
    <property type="entry name" value="Glyco_hydro_b"/>
</dbReference>
<dbReference type="Pfam" id="PF16499">
    <property type="entry name" value="Melibiase_2"/>
    <property type="match status" value="1"/>
</dbReference>
<dbReference type="Gene3D" id="2.60.40.1180">
    <property type="entry name" value="Golgi alpha-mannosidase II"/>
    <property type="match status" value="1"/>
</dbReference>
<proteinExistence type="inferred from homology"/>
<keyword evidence="2" id="KW-0732">Signal</keyword>
<evidence type="ECO:0000256" key="3">
    <source>
        <dbReference type="ARBA" id="ARBA00022801"/>
    </source>
</evidence>
<dbReference type="FunFam" id="3.20.20.70:FF:000286">
    <property type="entry name" value="Alpha-galactosidase"/>
    <property type="match status" value="1"/>
</dbReference>
<gene>
    <name evidence="6" type="ORF">HSR121_0434</name>
</gene>